<keyword evidence="5" id="KW-1185">Reference proteome</keyword>
<dbReference type="Pfam" id="PF12849">
    <property type="entry name" value="PBP_like_2"/>
    <property type="match status" value="1"/>
</dbReference>
<organism evidence="4 5">
    <name type="scientific">Anseongella ginsenosidimutans</name>
    <dbReference type="NCBI Taxonomy" id="496056"/>
    <lineage>
        <taxon>Bacteria</taxon>
        <taxon>Pseudomonadati</taxon>
        <taxon>Bacteroidota</taxon>
        <taxon>Sphingobacteriia</taxon>
        <taxon>Sphingobacteriales</taxon>
        <taxon>Sphingobacteriaceae</taxon>
        <taxon>Anseongella</taxon>
    </lineage>
</organism>
<evidence type="ECO:0000259" key="3">
    <source>
        <dbReference type="Pfam" id="PF12849"/>
    </source>
</evidence>
<feature type="signal peptide" evidence="2">
    <location>
        <begin position="1"/>
        <end position="20"/>
    </location>
</feature>
<dbReference type="EMBL" id="SMAD01000009">
    <property type="protein sequence ID" value="TCS86102.1"/>
    <property type="molecule type" value="Genomic_DNA"/>
</dbReference>
<feature type="chain" id="PRO_5020798953" evidence="2">
    <location>
        <begin position="21"/>
        <end position="317"/>
    </location>
</feature>
<dbReference type="PANTHER" id="PTHR30570">
    <property type="entry name" value="PERIPLASMIC PHOSPHATE BINDING COMPONENT OF PHOSPHATE ABC TRANSPORTER"/>
    <property type="match status" value="1"/>
</dbReference>
<gene>
    <name evidence="4" type="ORF">EDD80_109131</name>
</gene>
<dbReference type="Gene3D" id="3.40.190.10">
    <property type="entry name" value="Periplasmic binding protein-like II"/>
    <property type="match status" value="2"/>
</dbReference>
<dbReference type="Proteomes" id="UP000295807">
    <property type="component" value="Unassembled WGS sequence"/>
</dbReference>
<accession>A0A4R3KPJ6</accession>
<evidence type="ECO:0000256" key="2">
    <source>
        <dbReference type="SAM" id="SignalP"/>
    </source>
</evidence>
<dbReference type="PANTHER" id="PTHR30570:SF1">
    <property type="entry name" value="PHOSPHATE-BINDING PROTEIN PSTS"/>
    <property type="match status" value="1"/>
</dbReference>
<dbReference type="SUPFAM" id="SSF53850">
    <property type="entry name" value="Periplasmic binding protein-like II"/>
    <property type="match status" value="1"/>
</dbReference>
<protein>
    <submittedName>
        <fullName evidence="4">Phosphate transport system substrate-binding protein</fullName>
    </submittedName>
</protein>
<sequence length="317" mass="34187">MKKPLIYSILLLLPSLVVSTSCSTSSSENISLSGAFALYPLAVKWGEEYRKLHPDTRIDISGGGAGKGMADALAGAVDLGMFSREISPAEKEKGVWWITVAKDAVLPTISASNPFLGNLQQKGLSSTQFRQIFITKEISTWGQALSSANADKINLYTRSDAAGAAATWAQFLQWDAKQENLQGIGVFGDPGLAEAVSKDPLAIGFNNVAYVYNINTGEKRPGIEVIPIDVNENGRIDPEEDFYDHAGSLLKAIAGGKYPSPPARELYFVSDGLPENKAVLAFLKWILTDGQQYVKEAGYVPVDTAILQSELQKLNGK</sequence>
<keyword evidence="1 2" id="KW-0732">Signal</keyword>
<name>A0A4R3KPJ6_9SPHI</name>
<proteinExistence type="predicted"/>
<feature type="domain" description="PBP" evidence="3">
    <location>
        <begin position="23"/>
        <end position="289"/>
    </location>
</feature>
<dbReference type="OrthoDB" id="1082996at2"/>
<evidence type="ECO:0000313" key="4">
    <source>
        <dbReference type="EMBL" id="TCS86102.1"/>
    </source>
</evidence>
<dbReference type="PROSITE" id="PS51257">
    <property type="entry name" value="PROKAR_LIPOPROTEIN"/>
    <property type="match status" value="1"/>
</dbReference>
<evidence type="ECO:0000256" key="1">
    <source>
        <dbReference type="ARBA" id="ARBA00022729"/>
    </source>
</evidence>
<dbReference type="RefSeq" id="WP_132129907.1">
    <property type="nucleotide sequence ID" value="NZ_CP042432.1"/>
</dbReference>
<comment type="caution">
    <text evidence="4">The sequence shown here is derived from an EMBL/GenBank/DDBJ whole genome shotgun (WGS) entry which is preliminary data.</text>
</comment>
<dbReference type="InterPro" id="IPR024370">
    <property type="entry name" value="PBP_domain"/>
</dbReference>
<dbReference type="InterPro" id="IPR050811">
    <property type="entry name" value="Phosphate_ABC_transporter"/>
</dbReference>
<reference evidence="4 5" key="1">
    <citation type="submission" date="2019-03" db="EMBL/GenBank/DDBJ databases">
        <title>Genomic Encyclopedia of Type Strains, Phase IV (KMG-IV): sequencing the most valuable type-strain genomes for metagenomic binning, comparative biology and taxonomic classification.</title>
        <authorList>
            <person name="Goeker M."/>
        </authorList>
    </citation>
    <scope>NUCLEOTIDE SEQUENCE [LARGE SCALE GENOMIC DNA]</scope>
    <source>
        <strain evidence="4 5">DSM 21100</strain>
    </source>
</reference>
<dbReference type="AlphaFoldDB" id="A0A4R3KPJ6"/>
<evidence type="ECO:0000313" key="5">
    <source>
        <dbReference type="Proteomes" id="UP000295807"/>
    </source>
</evidence>